<comment type="subunit">
    <text evidence="3 10">Component of the Mediator complex.</text>
</comment>
<gene>
    <name evidence="12" type="ORF">B0H63DRAFT_560696</name>
</gene>
<dbReference type="SUPFAM" id="SSF140718">
    <property type="entry name" value="Mediator hinge subcomplex-like"/>
    <property type="match status" value="1"/>
</dbReference>
<keyword evidence="8 10" id="KW-0539">Nucleus</keyword>
<comment type="function">
    <text evidence="9">Component of the Mediator complex, a coactivator involved in the regulated transcription of nearly all RNA polymerase II-dependent genes. Mediator functions as a bridge to convey information from gene-specific regulatory proteins to the basal RNA polymerase II transcription machinery. Mediator is recruited to promoters by direct interactions with regulatory proteins and serves as a scaffold for the assembly of a functional preinitiation complex with RNA polymerase II and the general transcription factors.</text>
</comment>
<evidence type="ECO:0000256" key="7">
    <source>
        <dbReference type="ARBA" id="ARBA00023163"/>
    </source>
</evidence>
<evidence type="ECO:0000256" key="4">
    <source>
        <dbReference type="ARBA" id="ARBA00020631"/>
    </source>
</evidence>
<evidence type="ECO:0000256" key="2">
    <source>
        <dbReference type="ARBA" id="ARBA00009994"/>
    </source>
</evidence>
<reference evidence="12" key="2">
    <citation type="submission" date="2023-06" db="EMBL/GenBank/DDBJ databases">
        <authorList>
            <consortium name="Lawrence Berkeley National Laboratory"/>
            <person name="Haridas S."/>
            <person name="Hensen N."/>
            <person name="Bonometti L."/>
            <person name="Westerberg I."/>
            <person name="Brannstrom I.O."/>
            <person name="Guillou S."/>
            <person name="Cros-Aarteil S."/>
            <person name="Calhoun S."/>
            <person name="Kuo A."/>
            <person name="Mondo S."/>
            <person name="Pangilinan J."/>
            <person name="Riley R."/>
            <person name="LaButti K."/>
            <person name="Andreopoulos B."/>
            <person name="Lipzen A."/>
            <person name="Chen C."/>
            <person name="Yanf M."/>
            <person name="Daum C."/>
            <person name="Ng V."/>
            <person name="Clum A."/>
            <person name="Steindorff A."/>
            <person name="Ohm R."/>
            <person name="Martin F."/>
            <person name="Silar P."/>
            <person name="Natvig D."/>
            <person name="Lalanne C."/>
            <person name="Gautier V."/>
            <person name="Ament-velasquez S.L."/>
            <person name="Kruys A."/>
            <person name="Hutchinson M.I."/>
            <person name="Powell A.J."/>
            <person name="Barry K."/>
            <person name="Miller A.N."/>
            <person name="Grigoriev I.V."/>
            <person name="Debuchy R."/>
            <person name="Gladieux P."/>
            <person name="Thoren M.H."/>
            <person name="Johannesson H."/>
        </authorList>
    </citation>
    <scope>NUCLEOTIDE SEQUENCE</scope>
    <source>
        <strain evidence="12">CBS 232.78</strain>
    </source>
</reference>
<dbReference type="InterPro" id="IPR009244">
    <property type="entry name" value="Mediatior_Med7"/>
</dbReference>
<dbReference type="GO" id="GO:0016592">
    <property type="term" value="C:mediator complex"/>
    <property type="evidence" value="ECO:0007669"/>
    <property type="project" value="InterPro"/>
</dbReference>
<name>A0AAE0TVC9_9PEZI</name>
<dbReference type="Pfam" id="PF05983">
    <property type="entry name" value="Med7"/>
    <property type="match status" value="1"/>
</dbReference>
<organism evidence="12 13">
    <name type="scientific">Podospora didyma</name>
    <dbReference type="NCBI Taxonomy" id="330526"/>
    <lineage>
        <taxon>Eukaryota</taxon>
        <taxon>Fungi</taxon>
        <taxon>Dikarya</taxon>
        <taxon>Ascomycota</taxon>
        <taxon>Pezizomycotina</taxon>
        <taxon>Sordariomycetes</taxon>
        <taxon>Sordariomycetidae</taxon>
        <taxon>Sordariales</taxon>
        <taxon>Podosporaceae</taxon>
        <taxon>Podospora</taxon>
    </lineage>
</organism>
<feature type="region of interest" description="Disordered" evidence="11">
    <location>
        <begin position="209"/>
        <end position="245"/>
    </location>
</feature>
<dbReference type="AlphaFoldDB" id="A0AAE0TVC9"/>
<keyword evidence="5 10" id="KW-0805">Transcription regulation</keyword>
<evidence type="ECO:0000256" key="1">
    <source>
        <dbReference type="ARBA" id="ARBA00004123"/>
    </source>
</evidence>
<comment type="subcellular location">
    <subcellularLocation>
        <location evidence="1 10">Nucleus</location>
    </subcellularLocation>
</comment>
<protein>
    <recommendedName>
        <fullName evidence="4 10">Mediator of RNA polymerase II transcription subunit 7</fullName>
    </recommendedName>
</protein>
<comment type="similarity">
    <text evidence="2 10">Belongs to the Mediator complex subunit 7 family.</text>
</comment>
<keyword evidence="6 10" id="KW-0010">Activator</keyword>
<evidence type="ECO:0000256" key="8">
    <source>
        <dbReference type="ARBA" id="ARBA00023242"/>
    </source>
</evidence>
<evidence type="ECO:0000313" key="12">
    <source>
        <dbReference type="EMBL" id="KAK3380873.1"/>
    </source>
</evidence>
<evidence type="ECO:0000256" key="3">
    <source>
        <dbReference type="ARBA" id="ARBA00011837"/>
    </source>
</evidence>
<dbReference type="GO" id="GO:0070847">
    <property type="term" value="C:core mediator complex"/>
    <property type="evidence" value="ECO:0007669"/>
    <property type="project" value="TreeGrafter"/>
</dbReference>
<evidence type="ECO:0000256" key="6">
    <source>
        <dbReference type="ARBA" id="ARBA00023159"/>
    </source>
</evidence>
<dbReference type="PANTHER" id="PTHR21428:SF11">
    <property type="entry name" value="MEDIATOR OF RNA POLYMERASE II TRANSCRIPTION SUBUNIT 7"/>
    <property type="match status" value="1"/>
</dbReference>
<evidence type="ECO:0000256" key="9">
    <source>
        <dbReference type="ARBA" id="ARBA00025687"/>
    </source>
</evidence>
<reference evidence="12" key="1">
    <citation type="journal article" date="2023" name="Mol. Phylogenet. Evol.">
        <title>Genome-scale phylogeny and comparative genomics of the fungal order Sordariales.</title>
        <authorList>
            <person name="Hensen N."/>
            <person name="Bonometti L."/>
            <person name="Westerberg I."/>
            <person name="Brannstrom I.O."/>
            <person name="Guillou S."/>
            <person name="Cros-Aarteil S."/>
            <person name="Calhoun S."/>
            <person name="Haridas S."/>
            <person name="Kuo A."/>
            <person name="Mondo S."/>
            <person name="Pangilinan J."/>
            <person name="Riley R."/>
            <person name="LaButti K."/>
            <person name="Andreopoulos B."/>
            <person name="Lipzen A."/>
            <person name="Chen C."/>
            <person name="Yan M."/>
            <person name="Daum C."/>
            <person name="Ng V."/>
            <person name="Clum A."/>
            <person name="Steindorff A."/>
            <person name="Ohm R.A."/>
            <person name="Martin F."/>
            <person name="Silar P."/>
            <person name="Natvig D.O."/>
            <person name="Lalanne C."/>
            <person name="Gautier V."/>
            <person name="Ament-Velasquez S.L."/>
            <person name="Kruys A."/>
            <person name="Hutchinson M.I."/>
            <person name="Powell A.J."/>
            <person name="Barry K."/>
            <person name="Miller A.N."/>
            <person name="Grigoriev I.V."/>
            <person name="Debuchy R."/>
            <person name="Gladieux P."/>
            <person name="Hiltunen Thoren M."/>
            <person name="Johannesson H."/>
        </authorList>
    </citation>
    <scope>NUCLEOTIDE SEQUENCE</scope>
    <source>
        <strain evidence="12">CBS 232.78</strain>
    </source>
</reference>
<dbReference type="Gene3D" id="6.10.140.1520">
    <property type="match status" value="1"/>
</dbReference>
<keyword evidence="13" id="KW-1185">Reference proteome</keyword>
<dbReference type="Proteomes" id="UP001285441">
    <property type="component" value="Unassembled WGS sequence"/>
</dbReference>
<evidence type="ECO:0000256" key="10">
    <source>
        <dbReference type="RuleBase" id="RU364060"/>
    </source>
</evidence>
<dbReference type="GO" id="GO:0006357">
    <property type="term" value="P:regulation of transcription by RNA polymerase II"/>
    <property type="evidence" value="ECO:0007669"/>
    <property type="project" value="InterPro"/>
</dbReference>
<keyword evidence="7 10" id="KW-0804">Transcription</keyword>
<dbReference type="EMBL" id="JAULSW010000005">
    <property type="protein sequence ID" value="KAK3380873.1"/>
    <property type="molecule type" value="Genomic_DNA"/>
</dbReference>
<evidence type="ECO:0000313" key="13">
    <source>
        <dbReference type="Proteomes" id="UP001285441"/>
    </source>
</evidence>
<evidence type="ECO:0000256" key="5">
    <source>
        <dbReference type="ARBA" id="ARBA00023015"/>
    </source>
</evidence>
<evidence type="ECO:0000256" key="11">
    <source>
        <dbReference type="SAM" id="MobiDB-lite"/>
    </source>
</evidence>
<accession>A0AAE0TVC9</accession>
<dbReference type="PANTHER" id="PTHR21428">
    <property type="entry name" value="MEDIATOR OF RNA POLYMERASE II TRANSCRIPTION SUBUNIT 7"/>
    <property type="match status" value="1"/>
</dbReference>
<dbReference type="GO" id="GO:0003712">
    <property type="term" value="F:transcription coregulator activity"/>
    <property type="evidence" value="ECO:0007669"/>
    <property type="project" value="InterPro"/>
</dbReference>
<dbReference type="InterPro" id="IPR037212">
    <property type="entry name" value="Med7/Med21-like"/>
</dbReference>
<proteinExistence type="inferred from homology"/>
<sequence>MAQMEEDDNAKAAALYPDPPGFWHDFSDENIARFDSLKQEFAEQNGLDSDTVLHIPDTPEDLIGLQPPLEPADGKWKIFNIPSSLEQELQSLEEGGIQRLGPLTETDRDGKHVDRAFELKRLAKSLLLNYLELVGVMPINPAHGLEKVQDLKTLLLNFHHILNEYRPHQAREQLIQLMQAQLDSKRAETAAIRDVVDKAKRALEGLGSMGIPAVETPEDETGGGEVNGLEAPPAADGTNDVKNDRPYWERESVGWALIDEDFS</sequence>
<dbReference type="InterPro" id="IPR044888">
    <property type="entry name" value="Mediatior_Med7_sf"/>
</dbReference>
<dbReference type="Gene3D" id="6.10.140.200">
    <property type="match status" value="1"/>
</dbReference>
<comment type="caution">
    <text evidence="12">The sequence shown here is derived from an EMBL/GenBank/DDBJ whole genome shotgun (WGS) entry which is preliminary data.</text>
</comment>